<feature type="compositionally biased region" description="Low complexity" evidence="1">
    <location>
        <begin position="786"/>
        <end position="800"/>
    </location>
</feature>
<accession>A0ABP0K910</accession>
<name>A0ABP0K910_9DINO</name>
<dbReference type="EMBL" id="CAXAMM010010317">
    <property type="protein sequence ID" value="CAK9023044.1"/>
    <property type="molecule type" value="Genomic_DNA"/>
</dbReference>
<evidence type="ECO:0000313" key="3">
    <source>
        <dbReference type="Proteomes" id="UP001642464"/>
    </source>
</evidence>
<protein>
    <submittedName>
        <fullName evidence="2">Uncharacterized protein</fullName>
    </submittedName>
</protein>
<dbReference type="Proteomes" id="UP001642464">
    <property type="component" value="Unassembled WGS sequence"/>
</dbReference>
<feature type="compositionally biased region" description="Basic residues" evidence="1">
    <location>
        <begin position="775"/>
        <end position="785"/>
    </location>
</feature>
<organism evidence="2 3">
    <name type="scientific">Durusdinium trenchii</name>
    <dbReference type="NCBI Taxonomy" id="1381693"/>
    <lineage>
        <taxon>Eukaryota</taxon>
        <taxon>Sar</taxon>
        <taxon>Alveolata</taxon>
        <taxon>Dinophyceae</taxon>
        <taxon>Suessiales</taxon>
        <taxon>Symbiodiniaceae</taxon>
        <taxon>Durusdinium</taxon>
    </lineage>
</organism>
<comment type="caution">
    <text evidence="2">The sequence shown here is derived from an EMBL/GenBank/DDBJ whole genome shotgun (WGS) entry which is preliminary data.</text>
</comment>
<proteinExistence type="predicted"/>
<keyword evidence="3" id="KW-1185">Reference proteome</keyword>
<feature type="compositionally biased region" description="Basic and acidic residues" evidence="1">
    <location>
        <begin position="366"/>
        <end position="376"/>
    </location>
</feature>
<gene>
    <name evidence="2" type="ORF">SCF082_LOCUS16038</name>
</gene>
<reference evidence="2 3" key="1">
    <citation type="submission" date="2024-02" db="EMBL/GenBank/DDBJ databases">
        <authorList>
            <person name="Chen Y."/>
            <person name="Shah S."/>
            <person name="Dougan E. K."/>
            <person name="Thang M."/>
            <person name="Chan C."/>
        </authorList>
    </citation>
    <scope>NUCLEOTIDE SEQUENCE [LARGE SCALE GENOMIC DNA]</scope>
</reference>
<feature type="compositionally biased region" description="Basic and acidic residues" evidence="1">
    <location>
        <begin position="312"/>
        <end position="334"/>
    </location>
</feature>
<feature type="compositionally biased region" description="Basic and acidic residues" evidence="1">
    <location>
        <begin position="758"/>
        <end position="774"/>
    </location>
</feature>
<sequence>MATLFKRTLKATDEFLGQIRRLSSASTVQAQRAQALEEHLEKLALSTAAASEICAAINEANFLSAASKEKLLQKIADGPIGCENGLDDADGEPCKNSKRVCLQDYTNLVYFIPQDVWDVLMDDRRPTADCVLWLCNHCHKLGLVHPSERTYGVITCLAFWNVWRHGDVPLHGKFQSLQLAKPFIKQYLQHFEKQAPAPQCRQLHKLPKSVANLSANMQKEFVKRPPVEPDESLLLASSSMAVRVTNSSAGISATGAAAVLQMDFKKALSQASDGLKIKCEELALGTDVLPIGNESAEEKEKSTPLPIGNEPAEEKEKSKPLPKLAEGEGAKKEFLNVQSAVDTLKKPPSRKGPHGKMDVQSVLDSLKQKMEAKKGVACESGGDSNTQPRSKKGKDSNTQPRSKQGKKSNPEKNNGSKMKEHGSKNGNKSSATKPIAPKPKRKAKFQSMTMFPNVRGQIGFVPLMFFCSKGYSVLSGLHTIQLPAFIMVVLVEESPDNQLGCGQSTQEMPATPELSATQELPATQEFDAQKILDAQKQAEEREQFKDPPQEADASGACLAVEQFDWKQLKVGPKNYCANCKRPVDAEPTFVVRKKGHQRMACKMCHNVTSMLYKKMDMKAVGFKDLSQEQVTDFYLKAGKIAESMGGLEWGKVQGLLQDTLTEKEVHSRKVKVSGKFLPLSVYERQGYDVQKIKEKGEMQKSDIFGEVFRVPTLEVSHAHVEEEVRTRMLQATRSLGKRKASKKKNEAEEEEDEENAEDLVKDWESISSDEENKKAARGKGTRNKCPKSAPKPKVSAEAKASAKKANAAIVGEARKMLRVMEPVNKDAKKAAKTKYCSKELQEEAAALASLVKECNAAVTKNKEFTSMGKELSVISISLEGAKELAKTVKAKAEATNGLAKVMENIPNESLKNLADLRAKAEAAEDVE</sequence>
<evidence type="ECO:0000313" key="2">
    <source>
        <dbReference type="EMBL" id="CAK9023044.1"/>
    </source>
</evidence>
<feature type="region of interest" description="Disordered" evidence="1">
    <location>
        <begin position="733"/>
        <end position="800"/>
    </location>
</feature>
<feature type="region of interest" description="Disordered" evidence="1">
    <location>
        <begin position="293"/>
        <end position="444"/>
    </location>
</feature>
<feature type="compositionally biased region" description="Acidic residues" evidence="1">
    <location>
        <begin position="747"/>
        <end position="757"/>
    </location>
</feature>
<evidence type="ECO:0000256" key="1">
    <source>
        <dbReference type="SAM" id="MobiDB-lite"/>
    </source>
</evidence>